<reference evidence="1" key="2">
    <citation type="journal article" date="2015" name="Fish Shellfish Immunol.">
        <title>Early steps in the European eel (Anguilla anguilla)-Vibrio vulnificus interaction in the gills: Role of the RtxA13 toxin.</title>
        <authorList>
            <person name="Callol A."/>
            <person name="Pajuelo D."/>
            <person name="Ebbesson L."/>
            <person name="Teles M."/>
            <person name="MacKenzie S."/>
            <person name="Amaro C."/>
        </authorList>
    </citation>
    <scope>NUCLEOTIDE SEQUENCE</scope>
</reference>
<name>A0A0E9PVS5_ANGAN</name>
<accession>A0A0E9PVS5</accession>
<proteinExistence type="predicted"/>
<evidence type="ECO:0000313" key="1">
    <source>
        <dbReference type="EMBL" id="JAH07958.1"/>
    </source>
</evidence>
<organism evidence="1">
    <name type="scientific">Anguilla anguilla</name>
    <name type="common">European freshwater eel</name>
    <name type="synonym">Muraena anguilla</name>
    <dbReference type="NCBI Taxonomy" id="7936"/>
    <lineage>
        <taxon>Eukaryota</taxon>
        <taxon>Metazoa</taxon>
        <taxon>Chordata</taxon>
        <taxon>Craniata</taxon>
        <taxon>Vertebrata</taxon>
        <taxon>Euteleostomi</taxon>
        <taxon>Actinopterygii</taxon>
        <taxon>Neopterygii</taxon>
        <taxon>Teleostei</taxon>
        <taxon>Anguilliformes</taxon>
        <taxon>Anguillidae</taxon>
        <taxon>Anguilla</taxon>
    </lineage>
</organism>
<sequence>MVGCSKSLPTELALHISCASLICETEFEQQVNHKHLCVTLAVSDKINMVLL</sequence>
<dbReference type="EMBL" id="GBXM01100619">
    <property type="protein sequence ID" value="JAH07958.1"/>
    <property type="molecule type" value="Transcribed_RNA"/>
</dbReference>
<protein>
    <submittedName>
        <fullName evidence="1">Uncharacterized protein</fullName>
    </submittedName>
</protein>
<dbReference type="AlphaFoldDB" id="A0A0E9PVS5"/>
<reference evidence="1" key="1">
    <citation type="submission" date="2014-11" db="EMBL/GenBank/DDBJ databases">
        <authorList>
            <person name="Amaro Gonzalez C."/>
        </authorList>
    </citation>
    <scope>NUCLEOTIDE SEQUENCE</scope>
</reference>